<dbReference type="SUPFAM" id="SSF56574">
    <property type="entry name" value="Serpins"/>
    <property type="match status" value="1"/>
</dbReference>
<protein>
    <recommendedName>
        <fullName evidence="3">Serpin domain-containing protein</fullName>
    </recommendedName>
</protein>
<dbReference type="Gramene" id="TraesKAR2B01G0022960.1">
    <property type="protein sequence ID" value="cds.TraesKAR2B01G0022960.1"/>
    <property type="gene ID" value="TraesKAR2B01G0022960"/>
</dbReference>
<dbReference type="InterPro" id="IPR023796">
    <property type="entry name" value="Serpin_dom"/>
</dbReference>
<dbReference type="OrthoDB" id="1063785at2759"/>
<evidence type="ECO:0000256" key="2">
    <source>
        <dbReference type="RuleBase" id="RU000411"/>
    </source>
</evidence>
<dbReference type="PANTHER" id="PTHR11461">
    <property type="entry name" value="SERINE PROTEASE INHIBITOR, SERPIN"/>
    <property type="match status" value="1"/>
</dbReference>
<dbReference type="SMART" id="SM00093">
    <property type="entry name" value="SERPIN"/>
    <property type="match status" value="1"/>
</dbReference>
<keyword evidence="5" id="KW-1185">Reference proteome</keyword>
<dbReference type="PANTHER" id="PTHR11461:SF286">
    <property type="entry name" value="NON-INHIBITORY SERPIN-Z11-RELATED"/>
    <property type="match status" value="1"/>
</dbReference>
<evidence type="ECO:0000313" key="4">
    <source>
        <dbReference type="EnsemblPlants" id="TraesCSU02G016100.1"/>
    </source>
</evidence>
<dbReference type="Gramene" id="TraesCAD_scaffold_001070_01G000300.1">
    <property type="protein sequence ID" value="TraesCAD_scaffold_001070_01G000300.1"/>
    <property type="gene ID" value="TraesCAD_scaffold_001070_01G000300"/>
</dbReference>
<evidence type="ECO:0000256" key="1">
    <source>
        <dbReference type="ARBA" id="ARBA00009500"/>
    </source>
</evidence>
<dbReference type="InterPro" id="IPR042178">
    <property type="entry name" value="Serpin_sf_1"/>
</dbReference>
<sequence length="311" mass="35084">MERVKGFPSRCLKMLARWLCPGADDDHAAIAQRLGMLPKSEVDHADDLAQWVEDERAAIAQWEEAERAAARDSLQAFTLRLNKRLAAGAGRSGNLVFSPLCLYAALSLWATGARERTLNELLGVLGVPSRDVHTFHVCTLARQALTDRPRTGGPRVSFGCGVWHDATVPLRPAFRDVNFHRQPEEAREQINAWVAALTNDLIPTLIGRDALSHLTDLVLVNTIYFKAKWNKSFDEERHLFHRLDNIAIDTPFMRGFGRQRIAWHNGFKVLQLRYEQGRPLPVQSQPQPTYSMCVFLPDVRDGLCWLASQIA</sequence>
<accession>A0A3B6U3E8</accession>
<reference evidence="4" key="1">
    <citation type="submission" date="2018-08" db="EMBL/GenBank/DDBJ databases">
        <authorList>
            <person name="Rossello M."/>
        </authorList>
    </citation>
    <scope>NUCLEOTIDE SEQUENCE [LARGE SCALE GENOMIC DNA]</scope>
    <source>
        <strain evidence="4">cv. Chinese Spring</strain>
    </source>
</reference>
<name>A0A3B6U3E8_WHEAT</name>
<dbReference type="Gramene" id="TraesROB_scaffold_002136_01G001600.1">
    <property type="protein sequence ID" value="TraesROB_scaffold_002136_01G001600.1"/>
    <property type="gene ID" value="TraesROB_scaffold_002136_01G001600"/>
</dbReference>
<dbReference type="InterPro" id="IPR042185">
    <property type="entry name" value="Serpin_sf_2"/>
</dbReference>
<reference evidence="4" key="2">
    <citation type="submission" date="2018-10" db="UniProtKB">
        <authorList>
            <consortium name="EnsemblPlants"/>
        </authorList>
    </citation>
    <scope>IDENTIFICATION</scope>
</reference>
<dbReference type="Gene3D" id="3.30.497.10">
    <property type="entry name" value="Antithrombin, subunit I, domain 2"/>
    <property type="match status" value="1"/>
</dbReference>
<dbReference type="AlphaFoldDB" id="A0A3B6U3E8"/>
<evidence type="ECO:0000313" key="5">
    <source>
        <dbReference type="Proteomes" id="UP000019116"/>
    </source>
</evidence>
<feature type="domain" description="Serpin" evidence="3">
    <location>
        <begin position="79"/>
        <end position="311"/>
    </location>
</feature>
<dbReference type="Proteomes" id="UP000019116">
    <property type="component" value="Chromosome Un"/>
</dbReference>
<dbReference type="Pfam" id="PF00079">
    <property type="entry name" value="Serpin"/>
    <property type="match status" value="1"/>
</dbReference>
<dbReference type="Gramene" id="TraesSTA2B03G00832860.1">
    <property type="protein sequence ID" value="TraesSTA2B03G00832860.1"/>
    <property type="gene ID" value="TraesSTA2B03G00832860"/>
</dbReference>
<dbReference type="EnsemblPlants" id="TraesCSU02G016100.1">
    <property type="protein sequence ID" value="TraesCSU02G016100.1"/>
    <property type="gene ID" value="TraesCSU02G016100"/>
</dbReference>
<dbReference type="SMR" id="A0A3B6U3E8"/>
<dbReference type="InterPro" id="IPR036186">
    <property type="entry name" value="Serpin_sf"/>
</dbReference>
<dbReference type="InterPro" id="IPR000215">
    <property type="entry name" value="Serpin_fam"/>
</dbReference>
<organism evidence="4">
    <name type="scientific">Triticum aestivum</name>
    <name type="common">Wheat</name>
    <dbReference type="NCBI Taxonomy" id="4565"/>
    <lineage>
        <taxon>Eukaryota</taxon>
        <taxon>Viridiplantae</taxon>
        <taxon>Streptophyta</taxon>
        <taxon>Embryophyta</taxon>
        <taxon>Tracheophyta</taxon>
        <taxon>Spermatophyta</taxon>
        <taxon>Magnoliopsida</taxon>
        <taxon>Liliopsida</taxon>
        <taxon>Poales</taxon>
        <taxon>Poaceae</taxon>
        <taxon>BOP clade</taxon>
        <taxon>Pooideae</taxon>
        <taxon>Triticodae</taxon>
        <taxon>Triticeae</taxon>
        <taxon>Triticinae</taxon>
        <taxon>Triticum</taxon>
    </lineage>
</organism>
<dbReference type="GO" id="GO:0004867">
    <property type="term" value="F:serine-type endopeptidase inhibitor activity"/>
    <property type="evidence" value="ECO:0007669"/>
    <property type="project" value="InterPro"/>
</dbReference>
<proteinExistence type="inferred from homology"/>
<comment type="similarity">
    <text evidence="1 2">Belongs to the serpin family.</text>
</comment>
<dbReference type="Gene3D" id="2.30.39.10">
    <property type="entry name" value="Alpha-1-antitrypsin, domain 1"/>
    <property type="match status" value="1"/>
</dbReference>
<dbReference type="Gramene" id="TraesCSU02G016100.1">
    <property type="protein sequence ID" value="TraesCSU02G016100.1"/>
    <property type="gene ID" value="TraesCSU02G016100"/>
</dbReference>
<dbReference type="GO" id="GO:0005615">
    <property type="term" value="C:extracellular space"/>
    <property type="evidence" value="ECO:0000318"/>
    <property type="project" value="GO_Central"/>
</dbReference>
<evidence type="ECO:0000259" key="3">
    <source>
        <dbReference type="SMART" id="SM00093"/>
    </source>
</evidence>
<dbReference type="STRING" id="4565.A0A3B6U3E8"/>